<evidence type="ECO:0000256" key="1">
    <source>
        <dbReference type="SAM" id="MobiDB-lite"/>
    </source>
</evidence>
<dbReference type="InterPro" id="IPR012666">
    <property type="entry name" value="CbtA_put"/>
</dbReference>
<evidence type="ECO:0000256" key="2">
    <source>
        <dbReference type="SAM" id="Phobius"/>
    </source>
</evidence>
<accession>A0A1B4V6R4</accession>
<keyword evidence="2" id="KW-0472">Membrane</keyword>
<proteinExistence type="predicted"/>
<dbReference type="Proteomes" id="UP000218899">
    <property type="component" value="Chromosome"/>
</dbReference>
<keyword evidence="4" id="KW-1185">Reference proteome</keyword>
<feature type="transmembrane region" description="Helical" evidence="2">
    <location>
        <begin position="84"/>
        <end position="107"/>
    </location>
</feature>
<feature type="transmembrane region" description="Helical" evidence="2">
    <location>
        <begin position="230"/>
        <end position="253"/>
    </location>
</feature>
<sequence length="262" mass="28004">MLFRRIIFAALLVGGLSGLLLSAVQRWQVIPIINAAEQFENARIPQAARAASEEAPAHSHGDHSHAAHEHEAGAWEPAEGVERIGFTVLANVLAAFGFALMMMAAMAMVVRQQALAPRRTAPRLDWRYGLLWGVAGYMVFFLAPSLGHPPEIPGSVAAPLGARQLWWMLAAGCTAAGLAVTVFGRSPWRWGGLALLALPHVIGVPESGMSPFVGFPADVAADMNRLARQFVWATALANAAFWLALGGLSGWAIQRFVAKSVV</sequence>
<evidence type="ECO:0000313" key="4">
    <source>
        <dbReference type="Proteomes" id="UP000218899"/>
    </source>
</evidence>
<dbReference type="KEGG" id="sva:SVA_2678"/>
<reference evidence="3 4" key="1">
    <citation type="submission" date="2015-08" db="EMBL/GenBank/DDBJ databases">
        <title>Complete genome sequence of Sulfurifustis variabilis.</title>
        <authorList>
            <person name="Miura A."/>
            <person name="Kojima H."/>
            <person name="Fukui M."/>
        </authorList>
    </citation>
    <scope>NUCLEOTIDE SEQUENCE [LARGE SCALE GENOMIC DNA]</scope>
    <source>
        <strain evidence="4">skN76</strain>
    </source>
</reference>
<dbReference type="Pfam" id="PF09490">
    <property type="entry name" value="CbtA"/>
    <property type="match status" value="1"/>
</dbReference>
<feature type="transmembrane region" description="Helical" evidence="2">
    <location>
        <begin position="128"/>
        <end position="146"/>
    </location>
</feature>
<dbReference type="NCBIfam" id="TIGR02458">
    <property type="entry name" value="CbtA"/>
    <property type="match status" value="1"/>
</dbReference>
<dbReference type="EMBL" id="AP014936">
    <property type="protein sequence ID" value="BAU49226.1"/>
    <property type="molecule type" value="Genomic_DNA"/>
</dbReference>
<feature type="compositionally biased region" description="Basic and acidic residues" evidence="1">
    <location>
        <begin position="51"/>
        <end position="71"/>
    </location>
</feature>
<feature type="region of interest" description="Disordered" evidence="1">
    <location>
        <begin position="50"/>
        <end position="71"/>
    </location>
</feature>
<dbReference type="RefSeq" id="WP_096461663.1">
    <property type="nucleotide sequence ID" value="NZ_AP014936.1"/>
</dbReference>
<protein>
    <submittedName>
        <fullName evidence="3">Cobalt transporter</fullName>
    </submittedName>
</protein>
<feature type="transmembrane region" description="Helical" evidence="2">
    <location>
        <begin position="166"/>
        <end position="184"/>
    </location>
</feature>
<organism evidence="3 4">
    <name type="scientific">Sulfurifustis variabilis</name>
    <dbReference type="NCBI Taxonomy" id="1675686"/>
    <lineage>
        <taxon>Bacteria</taxon>
        <taxon>Pseudomonadati</taxon>
        <taxon>Pseudomonadota</taxon>
        <taxon>Gammaproteobacteria</taxon>
        <taxon>Acidiferrobacterales</taxon>
        <taxon>Acidiferrobacteraceae</taxon>
        <taxon>Sulfurifustis</taxon>
    </lineage>
</organism>
<dbReference type="AlphaFoldDB" id="A0A1B4V6R4"/>
<gene>
    <name evidence="3" type="ORF">SVA_2678</name>
</gene>
<name>A0A1B4V6R4_9GAMM</name>
<dbReference type="OrthoDB" id="9813640at2"/>
<keyword evidence="2" id="KW-0812">Transmembrane</keyword>
<keyword evidence="2" id="KW-1133">Transmembrane helix</keyword>
<evidence type="ECO:0000313" key="3">
    <source>
        <dbReference type="EMBL" id="BAU49226.1"/>
    </source>
</evidence>